<sequence length="368" mass="42209">FGNIFTSHVFGQPTIVSCDPELNFYILQNEDRLFQSSYPKPIHGILGEFSMLVIVGDAHKRIRSLALNMINAAKTSTDFLHDIEWNAVYVFDRWNHEQNIVVCEEARKFTFNVMVKQILSLKPESPEALQILGELLTFMNGLVSLPLNIPGTRYARAVKSRFRIFATVKSIIDERRKRHDYTGGDFLDSILTDSNLSDEEMQSLVLDLVFAGYETTSTLISLVLKFLTDCPKALEQLKSEHEFIRRGKEKDECLNMDDYKQMTFTQNVINEALRLGNVVKFVHRKAVKDIKFKEYDIPAGWKVLPILSAVHLDSSNFDNPFEFNPWRWKMPIAGKKFNPFGGGTRLCPGYELARLEAAVFFHHLALSF</sequence>
<dbReference type="InterPro" id="IPR017972">
    <property type="entry name" value="Cyt_P450_CS"/>
</dbReference>
<keyword evidence="8" id="KW-1185">Reference proteome</keyword>
<keyword evidence="5 6" id="KW-0349">Heme</keyword>
<keyword evidence="6" id="KW-0560">Oxidoreductase</keyword>
<comment type="caution">
    <text evidence="7">The sequence shown here is derived from an EMBL/GenBank/DDBJ whole genome shotgun (WGS) entry which is preliminary data.</text>
</comment>
<dbReference type="GO" id="GO:0016705">
    <property type="term" value="F:oxidoreductase activity, acting on paired donors, with incorporation or reduction of molecular oxygen"/>
    <property type="evidence" value="ECO:0007669"/>
    <property type="project" value="InterPro"/>
</dbReference>
<feature type="binding site" description="axial binding residue" evidence="5">
    <location>
        <position position="347"/>
    </location>
    <ligand>
        <name>heme</name>
        <dbReference type="ChEBI" id="CHEBI:30413"/>
    </ligand>
    <ligandPart>
        <name>Fe</name>
        <dbReference type="ChEBI" id="CHEBI:18248"/>
    </ligandPart>
</feature>
<dbReference type="GO" id="GO:0010268">
    <property type="term" value="P:brassinosteroid homeostasis"/>
    <property type="evidence" value="ECO:0007669"/>
    <property type="project" value="TreeGrafter"/>
</dbReference>
<organism evidence="7 8">
    <name type="scientific">Taxus chinensis</name>
    <name type="common">Chinese yew</name>
    <name type="synonym">Taxus wallichiana var. chinensis</name>
    <dbReference type="NCBI Taxonomy" id="29808"/>
    <lineage>
        <taxon>Eukaryota</taxon>
        <taxon>Viridiplantae</taxon>
        <taxon>Streptophyta</taxon>
        <taxon>Embryophyta</taxon>
        <taxon>Tracheophyta</taxon>
        <taxon>Spermatophyta</taxon>
        <taxon>Pinopsida</taxon>
        <taxon>Pinidae</taxon>
        <taxon>Conifers II</taxon>
        <taxon>Cupressales</taxon>
        <taxon>Taxaceae</taxon>
        <taxon>Taxus</taxon>
    </lineage>
</organism>
<dbReference type="Gene3D" id="1.10.630.10">
    <property type="entry name" value="Cytochrome P450"/>
    <property type="match status" value="1"/>
</dbReference>
<dbReference type="Proteomes" id="UP000824469">
    <property type="component" value="Unassembled WGS sequence"/>
</dbReference>
<evidence type="ECO:0000256" key="2">
    <source>
        <dbReference type="ARBA" id="ARBA00022723"/>
    </source>
</evidence>
<dbReference type="PANTHER" id="PTHR24286">
    <property type="entry name" value="CYTOCHROME P450 26"/>
    <property type="match status" value="1"/>
</dbReference>
<dbReference type="EMBL" id="JAHRHJ020000002">
    <property type="protein sequence ID" value="KAH9327104.1"/>
    <property type="molecule type" value="Genomic_DNA"/>
</dbReference>
<dbReference type="OMA" id="GWRTEND"/>
<gene>
    <name evidence="7" type="ORF">KI387_007282</name>
</gene>
<keyword evidence="3 5" id="KW-0408">Iron</keyword>
<keyword evidence="6" id="KW-0503">Monooxygenase</keyword>
<evidence type="ECO:0000256" key="5">
    <source>
        <dbReference type="PIRSR" id="PIRSR602401-1"/>
    </source>
</evidence>
<dbReference type="PROSITE" id="PS00086">
    <property type="entry name" value="CYTOCHROME_P450"/>
    <property type="match status" value="1"/>
</dbReference>
<dbReference type="InterPro" id="IPR001128">
    <property type="entry name" value="Cyt_P450"/>
</dbReference>
<dbReference type="AlphaFoldDB" id="A0AA38GR40"/>
<dbReference type="InterPro" id="IPR036396">
    <property type="entry name" value="Cyt_P450_sf"/>
</dbReference>
<evidence type="ECO:0000313" key="7">
    <source>
        <dbReference type="EMBL" id="KAH9327104.1"/>
    </source>
</evidence>
<dbReference type="InterPro" id="IPR002401">
    <property type="entry name" value="Cyt_P450_E_grp-I"/>
</dbReference>
<comment type="similarity">
    <text evidence="6">Belongs to the cytochrome P450 family.</text>
</comment>
<dbReference type="GO" id="GO:0016125">
    <property type="term" value="P:sterol metabolic process"/>
    <property type="evidence" value="ECO:0007669"/>
    <property type="project" value="TreeGrafter"/>
</dbReference>
<name>A0AA38GR40_TAXCH</name>
<protein>
    <recommendedName>
        <fullName evidence="9">Cytochrome P450</fullName>
    </recommendedName>
</protein>
<keyword evidence="2 5" id="KW-0479">Metal-binding</keyword>
<evidence type="ECO:0008006" key="9">
    <source>
        <dbReference type="Google" id="ProtNLM"/>
    </source>
</evidence>
<feature type="non-terminal residue" evidence="7">
    <location>
        <position position="368"/>
    </location>
</feature>
<dbReference type="SUPFAM" id="SSF48264">
    <property type="entry name" value="Cytochrome P450"/>
    <property type="match status" value="1"/>
</dbReference>
<dbReference type="GO" id="GO:0004497">
    <property type="term" value="F:monooxygenase activity"/>
    <property type="evidence" value="ECO:0007669"/>
    <property type="project" value="UniProtKB-KW"/>
</dbReference>
<evidence type="ECO:0000313" key="8">
    <source>
        <dbReference type="Proteomes" id="UP000824469"/>
    </source>
</evidence>
<dbReference type="GO" id="GO:0020037">
    <property type="term" value="F:heme binding"/>
    <property type="evidence" value="ECO:0007669"/>
    <property type="project" value="InterPro"/>
</dbReference>
<dbReference type="GO" id="GO:0005506">
    <property type="term" value="F:iron ion binding"/>
    <property type="evidence" value="ECO:0007669"/>
    <property type="project" value="InterPro"/>
</dbReference>
<dbReference type="PRINTS" id="PR00463">
    <property type="entry name" value="EP450I"/>
</dbReference>
<accession>A0AA38GR40</accession>
<dbReference type="PRINTS" id="PR00385">
    <property type="entry name" value="P450"/>
</dbReference>
<dbReference type="GO" id="GO:0042617">
    <property type="term" value="P:paclitaxel biosynthetic process"/>
    <property type="evidence" value="ECO:0007669"/>
    <property type="project" value="UniProtKB-KW"/>
</dbReference>
<comment type="cofactor">
    <cofactor evidence="5">
        <name>heme</name>
        <dbReference type="ChEBI" id="CHEBI:30413"/>
    </cofactor>
</comment>
<proteinExistence type="inferred from homology"/>
<dbReference type="Pfam" id="PF00067">
    <property type="entry name" value="p450"/>
    <property type="match status" value="1"/>
</dbReference>
<dbReference type="CDD" id="cd11043">
    <property type="entry name" value="CYP90-like"/>
    <property type="match status" value="1"/>
</dbReference>
<evidence type="ECO:0000256" key="4">
    <source>
        <dbReference type="ARBA" id="ARBA00023059"/>
    </source>
</evidence>
<reference evidence="7 8" key="1">
    <citation type="journal article" date="2021" name="Nat. Plants">
        <title>The Taxus genome provides insights into paclitaxel biosynthesis.</title>
        <authorList>
            <person name="Xiong X."/>
            <person name="Gou J."/>
            <person name="Liao Q."/>
            <person name="Li Y."/>
            <person name="Zhou Q."/>
            <person name="Bi G."/>
            <person name="Li C."/>
            <person name="Du R."/>
            <person name="Wang X."/>
            <person name="Sun T."/>
            <person name="Guo L."/>
            <person name="Liang H."/>
            <person name="Lu P."/>
            <person name="Wu Y."/>
            <person name="Zhang Z."/>
            <person name="Ro D.K."/>
            <person name="Shang Y."/>
            <person name="Huang S."/>
            <person name="Yan J."/>
        </authorList>
    </citation>
    <scope>NUCLEOTIDE SEQUENCE [LARGE SCALE GENOMIC DNA]</scope>
    <source>
        <strain evidence="7">Ta-2019</strain>
    </source>
</reference>
<dbReference type="GO" id="GO:0016132">
    <property type="term" value="P:brassinosteroid biosynthetic process"/>
    <property type="evidence" value="ECO:0007669"/>
    <property type="project" value="TreeGrafter"/>
</dbReference>
<comment type="pathway">
    <text evidence="1">Alkaloid biosynthesis; taxol biosynthesis.</text>
</comment>
<dbReference type="PANTHER" id="PTHR24286:SF37">
    <property type="entry name" value="CYTOCHROME P450 724B1"/>
    <property type="match status" value="1"/>
</dbReference>
<evidence type="ECO:0000256" key="6">
    <source>
        <dbReference type="RuleBase" id="RU000461"/>
    </source>
</evidence>
<evidence type="ECO:0000256" key="1">
    <source>
        <dbReference type="ARBA" id="ARBA00005122"/>
    </source>
</evidence>
<keyword evidence="4" id="KW-0876">Taxol biosynthesis</keyword>
<evidence type="ECO:0000256" key="3">
    <source>
        <dbReference type="ARBA" id="ARBA00023004"/>
    </source>
</evidence>
<feature type="non-terminal residue" evidence="7">
    <location>
        <position position="1"/>
    </location>
</feature>